<organism evidence="3 4">
    <name type="scientific">Parafrankia colletiae</name>
    <dbReference type="NCBI Taxonomy" id="573497"/>
    <lineage>
        <taxon>Bacteria</taxon>
        <taxon>Bacillati</taxon>
        <taxon>Actinomycetota</taxon>
        <taxon>Actinomycetes</taxon>
        <taxon>Frankiales</taxon>
        <taxon>Frankiaceae</taxon>
        <taxon>Parafrankia</taxon>
    </lineage>
</organism>
<feature type="transmembrane region" description="Helical" evidence="2">
    <location>
        <begin position="6"/>
        <end position="27"/>
    </location>
</feature>
<name>A0A1S1Q727_9ACTN</name>
<protein>
    <submittedName>
        <fullName evidence="3">Uncharacterized protein</fullName>
    </submittedName>
</protein>
<evidence type="ECO:0000313" key="3">
    <source>
        <dbReference type="EMBL" id="OHV30688.1"/>
    </source>
</evidence>
<keyword evidence="2" id="KW-0472">Membrane</keyword>
<evidence type="ECO:0000256" key="1">
    <source>
        <dbReference type="SAM" id="MobiDB-lite"/>
    </source>
</evidence>
<dbReference type="Proteomes" id="UP000179627">
    <property type="component" value="Unassembled WGS sequence"/>
</dbReference>
<reference evidence="4" key="1">
    <citation type="submission" date="2016-07" db="EMBL/GenBank/DDBJ databases">
        <title>Sequence Frankia sp. strain CcI1.17.</title>
        <authorList>
            <person name="Ghodhbane-Gtari F."/>
            <person name="Swanson E."/>
            <person name="Gueddou A."/>
            <person name="Morris K."/>
            <person name="Hezbri K."/>
            <person name="Ktari A."/>
            <person name="Nouioui I."/>
            <person name="Abebe-Akele F."/>
            <person name="Simpson S."/>
            <person name="Thomas K."/>
            <person name="Gtari M."/>
            <person name="Tisa L.S."/>
            <person name="Hurst S."/>
        </authorList>
    </citation>
    <scope>NUCLEOTIDE SEQUENCE [LARGE SCALE GENOMIC DNA]</scope>
    <source>
        <strain evidence="4">Cc1.17</strain>
    </source>
</reference>
<comment type="caution">
    <text evidence="3">The sequence shown here is derived from an EMBL/GenBank/DDBJ whole genome shotgun (WGS) entry which is preliminary data.</text>
</comment>
<keyword evidence="4" id="KW-1185">Reference proteome</keyword>
<feature type="compositionally biased region" description="Basic and acidic residues" evidence="1">
    <location>
        <begin position="52"/>
        <end position="64"/>
    </location>
</feature>
<keyword evidence="2" id="KW-1133">Transmembrane helix</keyword>
<proteinExistence type="predicted"/>
<gene>
    <name evidence="3" type="ORF">CC117_07205</name>
</gene>
<evidence type="ECO:0000256" key="2">
    <source>
        <dbReference type="SAM" id="Phobius"/>
    </source>
</evidence>
<sequence>MLVETTALGFLYGPTLVLLAVGALVIATRFMSASAPAGSGVAVDDLPDEPGGPDRTRGPYEPDRYGSSWYGPDEPAWPGSPARQSRPTPNRRADWMTGMTGMTGAADVTGGTDITDISPATGATDVLGATERTGAAEDFGLLVPVATAPEARAAQLRALLGDQGVRATLGQAGPPAPPPEAPGAGSGDGRAPRVPAPQRRHVLVFADDLARARRILRLT</sequence>
<feature type="region of interest" description="Disordered" evidence="1">
    <location>
        <begin position="37"/>
        <end position="98"/>
    </location>
</feature>
<evidence type="ECO:0000313" key="4">
    <source>
        <dbReference type="Proteomes" id="UP000179627"/>
    </source>
</evidence>
<accession>A0A1S1Q727</accession>
<keyword evidence="2" id="KW-0812">Transmembrane</keyword>
<dbReference type="AlphaFoldDB" id="A0A1S1Q727"/>
<feature type="region of interest" description="Disordered" evidence="1">
    <location>
        <begin position="167"/>
        <end position="198"/>
    </location>
</feature>
<dbReference type="EMBL" id="MBLM01000152">
    <property type="protein sequence ID" value="OHV30688.1"/>
    <property type="molecule type" value="Genomic_DNA"/>
</dbReference>